<reference evidence="3 4" key="1">
    <citation type="submission" date="2017-08" db="EMBL/GenBank/DDBJ databases">
        <title>Infants hospitalized years apart are colonized by the same room-sourced microbial strains.</title>
        <authorList>
            <person name="Brooks B."/>
            <person name="Olm M.R."/>
            <person name="Firek B.A."/>
            <person name="Baker R."/>
            <person name="Thomas B.C."/>
            <person name="Morowitz M.J."/>
            <person name="Banfield J.F."/>
        </authorList>
    </citation>
    <scope>NUCLEOTIDE SEQUENCE [LARGE SCALE GENOMIC DNA]</scope>
    <source>
        <strain evidence="3">S2_003_000_R2_14</strain>
    </source>
</reference>
<gene>
    <name evidence="3" type="ORF">DI536_14260</name>
</gene>
<feature type="transmembrane region" description="Helical" evidence="1">
    <location>
        <begin position="280"/>
        <end position="302"/>
    </location>
</feature>
<dbReference type="PANTHER" id="PTHR36304:SF4">
    <property type="entry name" value="DUF4388 DOMAIN-CONTAINING PROTEIN"/>
    <property type="match status" value="1"/>
</dbReference>
<organism evidence="3 4">
    <name type="scientific">Archangium gephyra</name>
    <dbReference type="NCBI Taxonomy" id="48"/>
    <lineage>
        <taxon>Bacteria</taxon>
        <taxon>Pseudomonadati</taxon>
        <taxon>Myxococcota</taxon>
        <taxon>Myxococcia</taxon>
        <taxon>Myxococcales</taxon>
        <taxon>Cystobacterineae</taxon>
        <taxon>Archangiaceae</taxon>
        <taxon>Archangium</taxon>
    </lineage>
</organism>
<evidence type="ECO:0000313" key="3">
    <source>
        <dbReference type="EMBL" id="PZR12732.1"/>
    </source>
</evidence>
<keyword evidence="1" id="KW-0812">Transmembrane</keyword>
<dbReference type="InterPro" id="IPR037257">
    <property type="entry name" value="T2SS_E_N_sf"/>
</dbReference>
<keyword evidence="1" id="KW-1133">Transmembrane helix</keyword>
<dbReference type="AlphaFoldDB" id="A0A2W5TCW9"/>
<evidence type="ECO:0000259" key="2">
    <source>
        <dbReference type="Pfam" id="PF14332"/>
    </source>
</evidence>
<dbReference type="PANTHER" id="PTHR36304">
    <property type="entry name" value="DOMAIN GTPASE-ACTIVATING PROTEIN, PUTATIVE-RELATED-RELATED"/>
    <property type="match status" value="1"/>
</dbReference>
<dbReference type="Proteomes" id="UP000249061">
    <property type="component" value="Unassembled WGS sequence"/>
</dbReference>
<feature type="domain" description="PatA-like N-terminal" evidence="2">
    <location>
        <begin position="4"/>
        <end position="159"/>
    </location>
</feature>
<accession>A0A2W5TCW9</accession>
<evidence type="ECO:0000313" key="4">
    <source>
        <dbReference type="Proteomes" id="UP000249061"/>
    </source>
</evidence>
<dbReference type="InterPro" id="IPR025497">
    <property type="entry name" value="PatA-like_N"/>
</dbReference>
<keyword evidence="1" id="KW-0472">Membrane</keyword>
<dbReference type="SUPFAM" id="SSF160246">
    <property type="entry name" value="EspE N-terminal domain-like"/>
    <property type="match status" value="1"/>
</dbReference>
<dbReference type="EMBL" id="QFQP01000011">
    <property type="protein sequence ID" value="PZR12732.1"/>
    <property type="molecule type" value="Genomic_DNA"/>
</dbReference>
<name>A0A2W5TCW9_9BACT</name>
<proteinExistence type="predicted"/>
<sequence length="394" mass="44002">MALKGTLKDFGIADILQLIGQQTKTGVLTLTHKDDSVAVAFKDGNIVRAETTHRNRKELIGSMLVAAQLVSEQQLEFALETQKRTLQRLGDVLVSQGVITEHKFKSMVQLQTSETLFRLFSWKTGTYEFEQKDVETENTLVPLRAESVLMEGFRRVDEWPVVRKRITSLQMSFEKLKELPPAELEKDDFDAALDDAFGEAKEEKKAVNKGEFQSVGENERRTYNLIAPGRTVQRIIELSQLGEFETAKALCNLINLEYAKGIPPAGKGGDEFESDRAPSAVLGVLGRIAVTMVVVGALLFIATRIDFGAVNLGRSNATTFTDPAVQRFASQQQMSRLSAAIEVYRLEKGALPVGLSELVDSKLLAADDLHFPWRDTYFYRRQEDGSYVLLPPLR</sequence>
<protein>
    <submittedName>
        <fullName evidence="3">Response regulator</fullName>
    </submittedName>
</protein>
<comment type="caution">
    <text evidence="3">The sequence shown here is derived from an EMBL/GenBank/DDBJ whole genome shotgun (WGS) entry which is preliminary data.</text>
</comment>
<evidence type="ECO:0000256" key="1">
    <source>
        <dbReference type="SAM" id="Phobius"/>
    </source>
</evidence>
<dbReference type="Pfam" id="PF14332">
    <property type="entry name" value="DUF4388"/>
    <property type="match status" value="1"/>
</dbReference>